<evidence type="ECO:0000256" key="1">
    <source>
        <dbReference type="ARBA" id="ARBA00023015"/>
    </source>
</evidence>
<dbReference type="PROSITE" id="PS50977">
    <property type="entry name" value="HTH_TETR_2"/>
    <property type="match status" value="1"/>
</dbReference>
<dbReference type="Pfam" id="PF00440">
    <property type="entry name" value="TetR_N"/>
    <property type="match status" value="1"/>
</dbReference>
<dbReference type="InterPro" id="IPR009057">
    <property type="entry name" value="Homeodomain-like_sf"/>
</dbReference>
<sequence length="223" mass="25881">MSTKNNIINSSIKFFLIYGYDNTSLNMIAKDIGIKKPSLYHHFKNKEELFKIDFEYIINSLLDKIKLAANLKLDPKYMLENLISGLIEYNLNLSLSLKLDPNKLVDISSFFSSSINKFPELQVLVDSYYDFLKLSLVKIIRSGQRSGIIIKDLDREMSSYIIISTIEGLFTLSTIYSKFNITVYRQRIFENMWKSLTYNNSKSNKSLFKKKAKSKTLSIGTKW</sequence>
<keyword evidence="7" id="KW-1185">Reference proteome</keyword>
<dbReference type="PANTHER" id="PTHR47506:SF3">
    <property type="entry name" value="HTH-TYPE TRANSCRIPTIONAL REGULATOR LMRA"/>
    <property type="match status" value="1"/>
</dbReference>
<evidence type="ECO:0000313" key="7">
    <source>
        <dbReference type="Proteomes" id="UP001321786"/>
    </source>
</evidence>
<feature type="domain" description="HTH tetR-type" evidence="5">
    <location>
        <begin position="1"/>
        <end position="61"/>
    </location>
</feature>
<evidence type="ECO:0000259" key="5">
    <source>
        <dbReference type="PROSITE" id="PS50977"/>
    </source>
</evidence>
<dbReference type="PRINTS" id="PR00455">
    <property type="entry name" value="HTHTETR"/>
</dbReference>
<evidence type="ECO:0000313" key="6">
    <source>
        <dbReference type="EMBL" id="BEP29990.1"/>
    </source>
</evidence>
<organism evidence="6 7">
    <name type="scientific">Helicovermis profundi</name>
    <dbReference type="NCBI Taxonomy" id="3065157"/>
    <lineage>
        <taxon>Bacteria</taxon>
        <taxon>Bacillati</taxon>
        <taxon>Bacillota</taxon>
        <taxon>Clostridia</taxon>
        <taxon>Helicovermis</taxon>
    </lineage>
</organism>
<keyword evidence="2 4" id="KW-0238">DNA-binding</keyword>
<dbReference type="InterPro" id="IPR001647">
    <property type="entry name" value="HTH_TetR"/>
</dbReference>
<feature type="DNA-binding region" description="H-T-H motif" evidence="4">
    <location>
        <begin position="24"/>
        <end position="43"/>
    </location>
</feature>
<dbReference type="InterPro" id="IPR036271">
    <property type="entry name" value="Tet_transcr_reg_TetR-rel_C_sf"/>
</dbReference>
<dbReference type="EMBL" id="AP028654">
    <property type="protein sequence ID" value="BEP29990.1"/>
    <property type="molecule type" value="Genomic_DNA"/>
</dbReference>
<accession>A0AAU9EY49</accession>
<dbReference type="Gene3D" id="1.10.10.60">
    <property type="entry name" value="Homeodomain-like"/>
    <property type="match status" value="1"/>
</dbReference>
<reference evidence="6 7" key="1">
    <citation type="submission" date="2023-08" db="EMBL/GenBank/DDBJ databases">
        <title>Helicovermis profunda gen. nov., sp. nov., a novel mesophilic, fermentative bacterium within the Bacillota from a deep-sea hydrothermal vent chimney.</title>
        <authorList>
            <person name="Miyazaki U."/>
            <person name="Mizutani D."/>
            <person name="Hashimoto Y."/>
            <person name="Tame A."/>
            <person name="Sawayama S."/>
            <person name="Miyazaki J."/>
            <person name="Takai K."/>
            <person name="Nakagawa S."/>
        </authorList>
    </citation>
    <scope>NUCLEOTIDE SEQUENCE [LARGE SCALE GENOMIC DNA]</scope>
    <source>
        <strain evidence="6 7">S502</strain>
    </source>
</reference>
<dbReference type="Proteomes" id="UP001321786">
    <property type="component" value="Chromosome"/>
</dbReference>
<name>A0AAU9EY49_9FIRM</name>
<dbReference type="SUPFAM" id="SSF46689">
    <property type="entry name" value="Homeodomain-like"/>
    <property type="match status" value="1"/>
</dbReference>
<evidence type="ECO:0000256" key="4">
    <source>
        <dbReference type="PROSITE-ProRule" id="PRU00335"/>
    </source>
</evidence>
<dbReference type="Gene3D" id="1.10.357.10">
    <property type="entry name" value="Tetracycline Repressor, domain 2"/>
    <property type="match status" value="1"/>
</dbReference>
<proteinExistence type="predicted"/>
<dbReference type="SUPFAM" id="SSF48498">
    <property type="entry name" value="Tetracyclin repressor-like, C-terminal domain"/>
    <property type="match status" value="1"/>
</dbReference>
<evidence type="ECO:0000256" key="3">
    <source>
        <dbReference type="ARBA" id="ARBA00023163"/>
    </source>
</evidence>
<dbReference type="AlphaFoldDB" id="A0AAU9EY49"/>
<dbReference type="GO" id="GO:0003677">
    <property type="term" value="F:DNA binding"/>
    <property type="evidence" value="ECO:0007669"/>
    <property type="project" value="UniProtKB-UniRule"/>
</dbReference>
<keyword evidence="3" id="KW-0804">Transcription</keyword>
<dbReference type="PANTHER" id="PTHR47506">
    <property type="entry name" value="TRANSCRIPTIONAL REGULATORY PROTEIN"/>
    <property type="match status" value="1"/>
</dbReference>
<keyword evidence="1" id="KW-0805">Transcription regulation</keyword>
<protein>
    <recommendedName>
        <fullName evidence="5">HTH tetR-type domain-containing protein</fullName>
    </recommendedName>
</protein>
<evidence type="ECO:0000256" key="2">
    <source>
        <dbReference type="ARBA" id="ARBA00023125"/>
    </source>
</evidence>
<dbReference type="KEGG" id="hprf:HLPR_23210"/>
<gene>
    <name evidence="6" type="ORF">HLPR_23210</name>
</gene>
<dbReference type="RefSeq" id="WP_338535594.1">
    <property type="nucleotide sequence ID" value="NZ_AP028654.1"/>
</dbReference>